<dbReference type="InterPro" id="IPR017946">
    <property type="entry name" value="PLC-like_Pdiesterase_TIM-brl"/>
</dbReference>
<evidence type="ECO:0000259" key="1">
    <source>
        <dbReference type="SMART" id="SM00458"/>
    </source>
</evidence>
<feature type="domain" description="Ricin B lectin" evidence="1">
    <location>
        <begin position="316"/>
        <end position="450"/>
    </location>
</feature>
<dbReference type="Proteomes" id="UP000320580">
    <property type="component" value="Chromosome"/>
</dbReference>
<organism evidence="2 3">
    <name type="scientific">Streptomyces qinzhouensis</name>
    <dbReference type="NCBI Taxonomy" id="2599401"/>
    <lineage>
        <taxon>Bacteria</taxon>
        <taxon>Bacillati</taxon>
        <taxon>Actinomycetota</taxon>
        <taxon>Actinomycetes</taxon>
        <taxon>Kitasatosporales</taxon>
        <taxon>Streptomycetaceae</taxon>
        <taxon>Streptomyces</taxon>
    </lineage>
</organism>
<protein>
    <recommendedName>
        <fullName evidence="1">Ricin B lectin domain-containing protein</fullName>
    </recommendedName>
</protein>
<dbReference type="SUPFAM" id="SSF50370">
    <property type="entry name" value="Ricin B-like lectins"/>
    <property type="match status" value="1"/>
</dbReference>
<dbReference type="Gene3D" id="2.80.10.50">
    <property type="match status" value="2"/>
</dbReference>
<dbReference type="RefSeq" id="WP_146481364.1">
    <property type="nucleotide sequence ID" value="NZ_CP042266.1"/>
</dbReference>
<name>A0A5B8II65_9ACTN</name>
<dbReference type="KEGG" id="sqz:FQU76_17755"/>
<dbReference type="SUPFAM" id="SSF51695">
    <property type="entry name" value="PLC-like phosphodiesterases"/>
    <property type="match status" value="1"/>
</dbReference>
<dbReference type="InterPro" id="IPR035992">
    <property type="entry name" value="Ricin_B-like_lectins"/>
</dbReference>
<gene>
    <name evidence="2" type="ORF">FQU76_17755</name>
</gene>
<dbReference type="PROSITE" id="PS50231">
    <property type="entry name" value="RICIN_B_LECTIN"/>
    <property type="match status" value="1"/>
</dbReference>
<evidence type="ECO:0000313" key="2">
    <source>
        <dbReference type="EMBL" id="QDY78042.1"/>
    </source>
</evidence>
<keyword evidence="3" id="KW-1185">Reference proteome</keyword>
<dbReference type="Gene3D" id="3.20.20.190">
    <property type="entry name" value="Phosphatidylinositol (PI) phosphodiesterase"/>
    <property type="match status" value="1"/>
</dbReference>
<dbReference type="Pfam" id="PF00652">
    <property type="entry name" value="Ricin_B_lectin"/>
    <property type="match status" value="1"/>
</dbReference>
<proteinExistence type="predicted"/>
<sequence length="452" mass="50080">MRKSASGPGPRWRPTTGPLGRLTAIWLAVVSVLSFGIVVAPTPAQAAPPDGWNNRHLDEITLLGSHNGFANDSDGVFGAGRNQSFSLSDQLNQLNVRATELDIYGTANGVWTYHTTTWTGGGKRLRQHLYTIKDFLDRNRNEVFVLTLQDNTTPEQLRDEFASVPGLTDLALNPWEWNVRYQGWPKVSDMVDRNKRLLMLSGKNDKGHLNVHHMREWTIQNHYNDGIGVCTDRKGDGISTQLGAPGQGETFNGFSNTNARGFQKLFFANNFSARNYNDFHWSARACEGKTEGRMPNMISTDWIGYGGNRSAEQFVNAANRSVSWTMGSLCIDVEGGRTGNGTPVQIWGCNWSNSQAWRRVPVDGVGFELRALGQCLDVAGGNAVRGNKIQIYGCNGTMSQRWVHEGNSGNRLRNLVTNMCIDLPNRNGTPGVDLQLWDCDGSVGQRFDWNLA</sequence>
<dbReference type="GO" id="GO:0006629">
    <property type="term" value="P:lipid metabolic process"/>
    <property type="evidence" value="ECO:0007669"/>
    <property type="project" value="InterPro"/>
</dbReference>
<dbReference type="InterPro" id="IPR000772">
    <property type="entry name" value="Ricin_B_lectin"/>
</dbReference>
<dbReference type="AlphaFoldDB" id="A0A5B8II65"/>
<dbReference type="Pfam" id="PF26178">
    <property type="entry name" value="PI-PLC_cat"/>
    <property type="match status" value="1"/>
</dbReference>
<dbReference type="PANTHER" id="PTHR13593">
    <property type="match status" value="1"/>
</dbReference>
<evidence type="ECO:0000313" key="3">
    <source>
        <dbReference type="Proteomes" id="UP000320580"/>
    </source>
</evidence>
<accession>A0A5B8II65</accession>
<reference evidence="2 3" key="1">
    <citation type="submission" date="2019-07" db="EMBL/GenBank/DDBJ databases">
        <authorList>
            <person name="Zhu P."/>
        </authorList>
    </citation>
    <scope>NUCLEOTIDE SEQUENCE [LARGE SCALE GENOMIC DNA]</scope>
    <source>
        <strain evidence="2 3">SSL-25</strain>
    </source>
</reference>
<dbReference type="PANTHER" id="PTHR13593:SF140">
    <property type="entry name" value="PLC-LIKE PHOSPHODIESTERASE"/>
    <property type="match status" value="1"/>
</dbReference>
<dbReference type="OrthoDB" id="5240859at2"/>
<dbReference type="InterPro" id="IPR051057">
    <property type="entry name" value="PI-PLC_domain"/>
</dbReference>
<dbReference type="SMART" id="SM00458">
    <property type="entry name" value="RICIN"/>
    <property type="match status" value="1"/>
</dbReference>
<dbReference type="EMBL" id="CP042266">
    <property type="protein sequence ID" value="QDY78042.1"/>
    <property type="molecule type" value="Genomic_DNA"/>
</dbReference>
<dbReference type="GO" id="GO:0008081">
    <property type="term" value="F:phosphoric diester hydrolase activity"/>
    <property type="evidence" value="ECO:0007669"/>
    <property type="project" value="InterPro"/>
</dbReference>